<dbReference type="EMBL" id="SRMP02000020">
    <property type="protein sequence ID" value="MFN0292120.1"/>
    <property type="molecule type" value="Genomic_DNA"/>
</dbReference>
<evidence type="ECO:0000313" key="3">
    <source>
        <dbReference type="EMBL" id="MFN0292120.1"/>
    </source>
</evidence>
<feature type="domain" description="YdbS-like PH" evidence="2">
    <location>
        <begin position="86"/>
        <end position="162"/>
    </location>
</feature>
<evidence type="ECO:0000259" key="2">
    <source>
        <dbReference type="Pfam" id="PF03703"/>
    </source>
</evidence>
<keyword evidence="1" id="KW-1133">Transmembrane helix</keyword>
<dbReference type="InterPro" id="IPR005182">
    <property type="entry name" value="YdbS-like_PH"/>
</dbReference>
<gene>
    <name evidence="3" type="ORF">E5L68_012000</name>
</gene>
<dbReference type="PANTHER" id="PTHR34473:SF2">
    <property type="entry name" value="UPF0699 TRANSMEMBRANE PROTEIN YDBT"/>
    <property type="match status" value="1"/>
</dbReference>
<dbReference type="PANTHER" id="PTHR34473">
    <property type="entry name" value="UPF0699 TRANSMEMBRANE PROTEIN YDBS"/>
    <property type="match status" value="1"/>
</dbReference>
<name>A0ABW9JJS0_9SPHI</name>
<dbReference type="Proteomes" id="UP001517367">
    <property type="component" value="Unassembled WGS sequence"/>
</dbReference>
<feature type="transmembrane region" description="Helical" evidence="1">
    <location>
        <begin position="60"/>
        <end position="80"/>
    </location>
</feature>
<keyword evidence="1" id="KW-0472">Membrane</keyword>
<dbReference type="RefSeq" id="WP_138730946.1">
    <property type="nucleotide sequence ID" value="NZ_SRMP02000020.1"/>
</dbReference>
<evidence type="ECO:0000256" key="1">
    <source>
        <dbReference type="SAM" id="Phobius"/>
    </source>
</evidence>
<dbReference type="Pfam" id="PF03703">
    <property type="entry name" value="bPH_2"/>
    <property type="match status" value="1"/>
</dbReference>
<feature type="transmembrane region" description="Helical" evidence="1">
    <location>
        <begin position="32"/>
        <end position="54"/>
    </location>
</feature>
<protein>
    <submittedName>
        <fullName evidence="3">PH domain-containing protein</fullName>
    </submittedName>
</protein>
<keyword evidence="1" id="KW-0812">Transmembrane</keyword>
<reference evidence="3 4" key="1">
    <citation type="submission" date="2024-12" db="EMBL/GenBank/DDBJ databases">
        <authorList>
            <person name="Hu S."/>
        </authorList>
    </citation>
    <scope>NUCLEOTIDE SEQUENCE [LARGE SCALE GENOMIC DNA]</scope>
    <source>
        <strain evidence="3 4">P-25</strain>
    </source>
</reference>
<sequence length="175" mass="19729">MQEFTNNTIDLGTLPKYEETALTTPDSKYWQIIVINLLIFLFFIGAGLAVITFIDEEMRTNWFIFLGAFLVFAAFLFLVFRTSFKRRGFALREKDVLYKSGIIAETTTIVPLNRIQHVALNEGFLSRMFKLGTLHIYTAGGSSGEIRIAGVPIEQAKALKEALVQRLVVNSALED</sequence>
<accession>A0ABW9JJS0</accession>
<keyword evidence="4" id="KW-1185">Reference proteome</keyword>
<proteinExistence type="predicted"/>
<evidence type="ECO:0000313" key="4">
    <source>
        <dbReference type="Proteomes" id="UP001517367"/>
    </source>
</evidence>
<organism evidence="3 4">
    <name type="scientific">Pedobacter helvus</name>
    <dbReference type="NCBI Taxonomy" id="2563444"/>
    <lineage>
        <taxon>Bacteria</taxon>
        <taxon>Pseudomonadati</taxon>
        <taxon>Bacteroidota</taxon>
        <taxon>Sphingobacteriia</taxon>
        <taxon>Sphingobacteriales</taxon>
        <taxon>Sphingobacteriaceae</taxon>
        <taxon>Pedobacter</taxon>
    </lineage>
</organism>
<comment type="caution">
    <text evidence="3">The sequence shown here is derived from an EMBL/GenBank/DDBJ whole genome shotgun (WGS) entry which is preliminary data.</text>
</comment>